<dbReference type="InterPro" id="IPR020821">
    <property type="entry name" value="ENPP1-3/EXOG-like_nuc-like"/>
</dbReference>
<dbReference type="CDD" id="cd00091">
    <property type="entry name" value="NUC"/>
    <property type="match status" value="1"/>
</dbReference>
<feature type="domain" description="ENPP1-3/EXOG-like endonuclease/phosphodiesterase" evidence="13">
    <location>
        <begin position="74"/>
        <end position="269"/>
    </location>
</feature>
<evidence type="ECO:0000256" key="10">
    <source>
        <dbReference type="RuleBase" id="RU366055"/>
    </source>
</evidence>
<evidence type="ECO:0000256" key="3">
    <source>
        <dbReference type="ARBA" id="ARBA00022722"/>
    </source>
</evidence>
<feature type="active site" description="Proton acceptor" evidence="8">
    <location>
        <position position="136"/>
    </location>
</feature>
<reference evidence="15" key="1">
    <citation type="submission" date="2020-08" db="EMBL/GenBank/DDBJ databases">
        <title>Lewinella bacteria from marine environments.</title>
        <authorList>
            <person name="Zhong Y."/>
        </authorList>
    </citation>
    <scope>NUCLEOTIDE SEQUENCE</scope>
    <source>
        <strain evidence="15">KCTC 42187</strain>
    </source>
</reference>
<dbReference type="InterPro" id="IPR001604">
    <property type="entry name" value="Endo_G_ENPP1-like_dom"/>
</dbReference>
<name>A0A923PM87_9BACT</name>
<feature type="region of interest" description="Disordered" evidence="11">
    <location>
        <begin position="106"/>
        <end position="125"/>
    </location>
</feature>
<dbReference type="GO" id="GO:0046872">
    <property type="term" value="F:metal ion binding"/>
    <property type="evidence" value="ECO:0007669"/>
    <property type="project" value="UniProtKB-KW"/>
</dbReference>
<dbReference type="GO" id="GO:0003676">
    <property type="term" value="F:nucleic acid binding"/>
    <property type="evidence" value="ECO:0007669"/>
    <property type="project" value="InterPro"/>
</dbReference>
<dbReference type="EC" id="3.1.30.-" evidence="10"/>
<evidence type="ECO:0000256" key="4">
    <source>
        <dbReference type="ARBA" id="ARBA00022723"/>
    </source>
</evidence>
<evidence type="ECO:0000256" key="2">
    <source>
        <dbReference type="ARBA" id="ARBA00010052"/>
    </source>
</evidence>
<dbReference type="SMART" id="SM00892">
    <property type="entry name" value="Endonuclease_NS"/>
    <property type="match status" value="1"/>
</dbReference>
<keyword evidence="16" id="KW-1185">Reference proteome</keyword>
<accession>A0A923PM87</accession>
<dbReference type="InterPro" id="IPR040255">
    <property type="entry name" value="Non-specific_endonuclease"/>
</dbReference>
<evidence type="ECO:0000256" key="7">
    <source>
        <dbReference type="ARBA" id="ARBA00022842"/>
    </source>
</evidence>
<organism evidence="15 16">
    <name type="scientific">Neolewinella lacunae</name>
    <dbReference type="NCBI Taxonomy" id="1517758"/>
    <lineage>
        <taxon>Bacteria</taxon>
        <taxon>Pseudomonadati</taxon>
        <taxon>Bacteroidota</taxon>
        <taxon>Saprospiria</taxon>
        <taxon>Saprospirales</taxon>
        <taxon>Lewinellaceae</taxon>
        <taxon>Neolewinella</taxon>
    </lineage>
</organism>
<dbReference type="PROSITE" id="PS01070">
    <property type="entry name" value="NUCLEASE_NON_SPEC"/>
    <property type="match status" value="1"/>
</dbReference>
<dbReference type="EMBL" id="JACSIT010000147">
    <property type="protein sequence ID" value="MBC6996029.1"/>
    <property type="molecule type" value="Genomic_DNA"/>
</dbReference>
<dbReference type="PANTHER" id="PTHR13966:SF5">
    <property type="entry name" value="ENDONUCLEASE G, MITOCHONDRIAL"/>
    <property type="match status" value="1"/>
</dbReference>
<dbReference type="Gene3D" id="3.40.570.10">
    <property type="entry name" value="Extracellular Endonuclease, subunit A"/>
    <property type="match status" value="1"/>
</dbReference>
<evidence type="ECO:0000256" key="1">
    <source>
        <dbReference type="ARBA" id="ARBA00001946"/>
    </source>
</evidence>
<evidence type="ECO:0000313" key="16">
    <source>
        <dbReference type="Proteomes" id="UP000650081"/>
    </source>
</evidence>
<keyword evidence="3 10" id="KW-0540">Nuclease</keyword>
<evidence type="ECO:0000313" key="15">
    <source>
        <dbReference type="EMBL" id="MBC6996029.1"/>
    </source>
</evidence>
<gene>
    <name evidence="15" type="ORF">H9S92_17805</name>
</gene>
<keyword evidence="7" id="KW-0460">Magnesium</keyword>
<evidence type="ECO:0000259" key="14">
    <source>
        <dbReference type="SMART" id="SM00892"/>
    </source>
</evidence>
<dbReference type="Pfam" id="PF01223">
    <property type="entry name" value="Endonuclease_NS"/>
    <property type="match status" value="1"/>
</dbReference>
<evidence type="ECO:0000259" key="13">
    <source>
        <dbReference type="SMART" id="SM00477"/>
    </source>
</evidence>
<sequence length="303" mass="33996">MAKLRRNHASQGTPASGGTIAKVGIFGAIVAGLVWLFTSFGGTPLDPEPEPERIDYAGEAYFAPAGTSGQRIDHRGFSLSYDEEWEQAEWVAYLLERQNLKREWTDRPQNFRPDPAVRTGSATDNDYRGSGYDRGHLAPFADFAYDASLADETFLLSNISPQARQFNQGVWRELEELTRDWANRFERLYVVTGPVMTQDPKGTIGRENRVAIPAAYYKVLLDLEGPEQKGIGFIIPNAISFDPLTKYAMSIDDVEAATGIDFFPDLLPKDQESTLEASGNPDLWPFSKKKYDTRINDWNNVQN</sequence>
<keyword evidence="6 10" id="KW-0378">Hydrolase</keyword>
<evidence type="ECO:0000256" key="5">
    <source>
        <dbReference type="ARBA" id="ARBA00022759"/>
    </source>
</evidence>
<dbReference type="AlphaFoldDB" id="A0A923PM87"/>
<evidence type="ECO:0000256" key="12">
    <source>
        <dbReference type="SAM" id="Phobius"/>
    </source>
</evidence>
<comment type="caution">
    <text evidence="15">The sequence shown here is derived from an EMBL/GenBank/DDBJ whole genome shotgun (WGS) entry which is preliminary data.</text>
</comment>
<dbReference type="GO" id="GO:0016787">
    <property type="term" value="F:hydrolase activity"/>
    <property type="evidence" value="ECO:0007669"/>
    <property type="project" value="UniProtKB-KW"/>
</dbReference>
<dbReference type="RefSeq" id="WP_187468053.1">
    <property type="nucleotide sequence ID" value="NZ_JACSIT010000147.1"/>
</dbReference>
<dbReference type="Proteomes" id="UP000650081">
    <property type="component" value="Unassembled WGS sequence"/>
</dbReference>
<dbReference type="PANTHER" id="PTHR13966">
    <property type="entry name" value="ENDONUCLEASE RELATED"/>
    <property type="match status" value="1"/>
</dbReference>
<protein>
    <recommendedName>
        <fullName evidence="10">Endonuclease</fullName>
        <ecNumber evidence="10">3.1.30.-</ecNumber>
    </recommendedName>
</protein>
<feature type="binding site" evidence="9">
    <location>
        <position position="167"/>
    </location>
    <ligand>
        <name>Mg(2+)</name>
        <dbReference type="ChEBI" id="CHEBI:18420"/>
        <note>catalytic</note>
    </ligand>
</feature>
<keyword evidence="5 10" id="KW-0255">Endonuclease</keyword>
<evidence type="ECO:0000256" key="6">
    <source>
        <dbReference type="ARBA" id="ARBA00022801"/>
    </source>
</evidence>
<evidence type="ECO:0000256" key="11">
    <source>
        <dbReference type="SAM" id="MobiDB-lite"/>
    </source>
</evidence>
<keyword evidence="4 9" id="KW-0479">Metal-binding</keyword>
<feature type="transmembrane region" description="Helical" evidence="12">
    <location>
        <begin position="20"/>
        <end position="38"/>
    </location>
</feature>
<keyword evidence="12" id="KW-1133">Transmembrane helix</keyword>
<dbReference type="InterPro" id="IPR044925">
    <property type="entry name" value="His-Me_finger_sf"/>
</dbReference>
<evidence type="ECO:0000256" key="8">
    <source>
        <dbReference type="PIRSR" id="PIRSR640255-1"/>
    </source>
</evidence>
<dbReference type="SMART" id="SM00477">
    <property type="entry name" value="NUC"/>
    <property type="match status" value="1"/>
</dbReference>
<dbReference type="InterPro" id="IPR018524">
    <property type="entry name" value="DNA/RNA_endonuclease_AS"/>
</dbReference>
<feature type="domain" description="DNA/RNA non-specific endonuclease/pyrophosphatase/phosphodiesterase" evidence="14">
    <location>
        <begin position="73"/>
        <end position="269"/>
    </location>
</feature>
<keyword evidence="12" id="KW-0472">Membrane</keyword>
<comment type="similarity">
    <text evidence="2 10">Belongs to the DNA/RNA non-specific endonuclease family.</text>
</comment>
<keyword evidence="12" id="KW-0812">Transmembrane</keyword>
<dbReference type="InterPro" id="IPR044929">
    <property type="entry name" value="DNA/RNA_non-sp_Endonuclease_sf"/>
</dbReference>
<dbReference type="GO" id="GO:0004519">
    <property type="term" value="F:endonuclease activity"/>
    <property type="evidence" value="ECO:0007669"/>
    <property type="project" value="UniProtKB-UniRule"/>
</dbReference>
<dbReference type="SUPFAM" id="SSF54060">
    <property type="entry name" value="His-Me finger endonucleases"/>
    <property type="match status" value="1"/>
</dbReference>
<evidence type="ECO:0000256" key="9">
    <source>
        <dbReference type="PIRSR" id="PIRSR640255-2"/>
    </source>
</evidence>
<comment type="cofactor">
    <cofactor evidence="1 10">
        <name>Mg(2+)</name>
        <dbReference type="ChEBI" id="CHEBI:18420"/>
    </cofactor>
</comment>
<proteinExistence type="inferred from homology"/>